<evidence type="ECO:0000256" key="2">
    <source>
        <dbReference type="SAM" id="Phobius"/>
    </source>
</evidence>
<keyword evidence="4" id="KW-1185">Reference proteome</keyword>
<gene>
    <name evidence="3" type="ORF">DB88DRAFT_474448</name>
</gene>
<evidence type="ECO:0000313" key="3">
    <source>
        <dbReference type="EMBL" id="KAK1922088.1"/>
    </source>
</evidence>
<proteinExistence type="predicted"/>
<accession>A0AAD9CWU1</accession>
<dbReference type="Proteomes" id="UP001182556">
    <property type="component" value="Unassembled WGS sequence"/>
</dbReference>
<feature type="region of interest" description="Disordered" evidence="1">
    <location>
        <begin position="102"/>
        <end position="164"/>
    </location>
</feature>
<sequence length="300" mass="32133">MGYAQSPNTPPYPTGPPPPRPHSDPSLLTPQSYRTGLITGLRRLGYILSLALGSSAVIGLFWSAFILPLLHSTFSARQVILEQQSPRFDALLSGLKALRSSPLYPPSRAVSAKPADDGTGEETGETGEKKVERVEHRSGIREISSDSSASSSTSPKKARSVEHKGRKLLESGRADQDDLPTPANPLPLDNLASLSTSLKSLSSAISSTSTTRTSLLSTLETYTAQLHREVYLRNDHKSSFSVGLGSLSQNLANVSGSSVRGPTGISDSSDWDDVRKEVRAIKGLLLGRRNFMPQPVQSAS</sequence>
<keyword evidence="2" id="KW-1133">Transmembrane helix</keyword>
<evidence type="ECO:0000313" key="4">
    <source>
        <dbReference type="Proteomes" id="UP001182556"/>
    </source>
</evidence>
<keyword evidence="2" id="KW-0472">Membrane</keyword>
<dbReference type="AlphaFoldDB" id="A0AAD9CWU1"/>
<reference evidence="3" key="1">
    <citation type="submission" date="2023-02" db="EMBL/GenBank/DDBJ databases">
        <title>Identification and recombinant expression of a fungal hydrolase from Papiliotrema laurentii that hydrolyzes apple cutin and clears colloidal polyester polyurethane.</title>
        <authorList>
            <consortium name="DOE Joint Genome Institute"/>
            <person name="Roman V.A."/>
            <person name="Bojanowski C."/>
            <person name="Crable B.R."/>
            <person name="Wagner D.N."/>
            <person name="Hung C.S."/>
            <person name="Nadeau L.J."/>
            <person name="Schratz L."/>
            <person name="Haridas S."/>
            <person name="Pangilinan J."/>
            <person name="Lipzen A."/>
            <person name="Na H."/>
            <person name="Yan M."/>
            <person name="Ng V."/>
            <person name="Grigoriev I.V."/>
            <person name="Spatafora J.W."/>
            <person name="Barlow D."/>
            <person name="Biffinger J."/>
            <person name="Kelley-Loughnane N."/>
            <person name="Varaljay V.A."/>
            <person name="Crookes-Goodson W.J."/>
        </authorList>
    </citation>
    <scope>NUCLEOTIDE SEQUENCE</scope>
    <source>
        <strain evidence="3">5307AH</strain>
    </source>
</reference>
<feature type="transmembrane region" description="Helical" evidence="2">
    <location>
        <begin position="44"/>
        <end position="70"/>
    </location>
</feature>
<protein>
    <recommendedName>
        <fullName evidence="5">Peroxin-14</fullName>
    </recommendedName>
</protein>
<feature type="region of interest" description="Disordered" evidence="1">
    <location>
        <begin position="1"/>
        <end position="30"/>
    </location>
</feature>
<dbReference type="EMBL" id="JAODAN010000009">
    <property type="protein sequence ID" value="KAK1922088.1"/>
    <property type="molecule type" value="Genomic_DNA"/>
</dbReference>
<feature type="compositionally biased region" description="Pro residues" evidence="1">
    <location>
        <begin position="8"/>
        <end position="20"/>
    </location>
</feature>
<evidence type="ECO:0000256" key="1">
    <source>
        <dbReference type="SAM" id="MobiDB-lite"/>
    </source>
</evidence>
<evidence type="ECO:0008006" key="5">
    <source>
        <dbReference type="Google" id="ProtNLM"/>
    </source>
</evidence>
<comment type="caution">
    <text evidence="3">The sequence shown here is derived from an EMBL/GenBank/DDBJ whole genome shotgun (WGS) entry which is preliminary data.</text>
</comment>
<organism evidence="3 4">
    <name type="scientific">Papiliotrema laurentii</name>
    <name type="common">Cryptococcus laurentii</name>
    <dbReference type="NCBI Taxonomy" id="5418"/>
    <lineage>
        <taxon>Eukaryota</taxon>
        <taxon>Fungi</taxon>
        <taxon>Dikarya</taxon>
        <taxon>Basidiomycota</taxon>
        <taxon>Agaricomycotina</taxon>
        <taxon>Tremellomycetes</taxon>
        <taxon>Tremellales</taxon>
        <taxon>Rhynchogastremaceae</taxon>
        <taxon>Papiliotrema</taxon>
    </lineage>
</organism>
<feature type="compositionally biased region" description="Low complexity" evidence="1">
    <location>
        <begin position="145"/>
        <end position="154"/>
    </location>
</feature>
<feature type="compositionally biased region" description="Basic and acidic residues" evidence="1">
    <location>
        <begin position="126"/>
        <end position="144"/>
    </location>
</feature>
<keyword evidence="2" id="KW-0812">Transmembrane</keyword>
<name>A0AAD9CWU1_PAPLA</name>